<feature type="transmembrane region" description="Helical" evidence="1">
    <location>
        <begin position="6"/>
        <end position="23"/>
    </location>
</feature>
<name>A0A852TKE1_9BACI</name>
<gene>
    <name evidence="2" type="ORF">F4694_005009</name>
</gene>
<organism evidence="2 3">
    <name type="scientific">Neobacillus niacini</name>
    <dbReference type="NCBI Taxonomy" id="86668"/>
    <lineage>
        <taxon>Bacteria</taxon>
        <taxon>Bacillati</taxon>
        <taxon>Bacillota</taxon>
        <taxon>Bacilli</taxon>
        <taxon>Bacillales</taxon>
        <taxon>Bacillaceae</taxon>
        <taxon>Neobacillus</taxon>
    </lineage>
</organism>
<evidence type="ECO:0000313" key="3">
    <source>
        <dbReference type="Proteomes" id="UP000548423"/>
    </source>
</evidence>
<keyword evidence="1" id="KW-0472">Membrane</keyword>
<protein>
    <submittedName>
        <fullName evidence="2">Uncharacterized protein</fullName>
    </submittedName>
</protein>
<keyword evidence="1" id="KW-1133">Transmembrane helix</keyword>
<proteinExistence type="predicted"/>
<dbReference type="AlphaFoldDB" id="A0A852TKE1"/>
<sequence>MTKKKTIFGVIVLLFIIICWFLYQKITDDTYKGMSIIPEEHKDIPLFKGLEPTEHQYIMKGNHWEDIYHFYMKELPGRGWQKEYTESALDDNEADNDWSGFMSRWRKEDFDGELWISAQYNQSEDQTEVMFDKTEILQTTTWIEDVPDSICIYQSPSDQNCTEIKDKSKVEQIIRFINEAMDTNEEVDSRNETLIIDLNDSKVNVFYEDEKEIFLKSEKGTKLMKPEHEFLELLIEK</sequence>
<reference evidence="3" key="1">
    <citation type="submission" date="2020-07" db="EMBL/GenBank/DDBJ databases">
        <authorList>
            <person name="Partida-Martinez L."/>
            <person name="Huntemann M."/>
            <person name="Clum A."/>
            <person name="Wang J."/>
            <person name="Palaniappan K."/>
            <person name="Ritter S."/>
            <person name="Chen I.-M."/>
            <person name="Stamatis D."/>
            <person name="Reddy T."/>
            <person name="O'Malley R."/>
            <person name="Daum C."/>
            <person name="Shapiro N."/>
            <person name="Ivanova N."/>
            <person name="Kyrpides N."/>
            <person name="Woyke T."/>
        </authorList>
    </citation>
    <scope>NUCLEOTIDE SEQUENCE [LARGE SCALE GENOMIC DNA]</scope>
    <source>
        <strain evidence="3">AT2.8</strain>
    </source>
</reference>
<reference evidence="3" key="2">
    <citation type="submission" date="2020-08" db="EMBL/GenBank/DDBJ databases">
        <title>The Agave Microbiome: Exploring the role of microbial communities in plant adaptations to desert environments.</title>
        <authorList>
            <person name="Partida-Martinez L.P."/>
        </authorList>
    </citation>
    <scope>NUCLEOTIDE SEQUENCE [LARGE SCALE GENOMIC DNA]</scope>
    <source>
        <strain evidence="3">AT2.8</strain>
    </source>
</reference>
<keyword evidence="1" id="KW-0812">Transmembrane</keyword>
<comment type="caution">
    <text evidence="2">The sequence shown here is derived from an EMBL/GenBank/DDBJ whole genome shotgun (WGS) entry which is preliminary data.</text>
</comment>
<accession>A0A852TKE1</accession>
<evidence type="ECO:0000313" key="2">
    <source>
        <dbReference type="EMBL" id="NYE08166.1"/>
    </source>
</evidence>
<dbReference type="EMBL" id="JACCBX010000012">
    <property type="protein sequence ID" value="NYE08166.1"/>
    <property type="molecule type" value="Genomic_DNA"/>
</dbReference>
<dbReference type="Proteomes" id="UP000548423">
    <property type="component" value="Unassembled WGS sequence"/>
</dbReference>
<evidence type="ECO:0000256" key="1">
    <source>
        <dbReference type="SAM" id="Phobius"/>
    </source>
</evidence>